<dbReference type="Gene3D" id="1.10.630.10">
    <property type="entry name" value="Cytochrome P450"/>
    <property type="match status" value="1"/>
</dbReference>
<accession>A0A9W7W2X9</accession>
<dbReference type="InterPro" id="IPR036396">
    <property type="entry name" value="Cyt_P450_sf"/>
</dbReference>
<dbReference type="Proteomes" id="UP001138500">
    <property type="component" value="Unassembled WGS sequence"/>
</dbReference>
<feature type="non-terminal residue" evidence="1">
    <location>
        <position position="1"/>
    </location>
</feature>
<comment type="caution">
    <text evidence="1">The sequence shown here is derived from an EMBL/GenBank/DDBJ whole genome shotgun (WGS) entry which is preliminary data.</text>
</comment>
<dbReference type="Pfam" id="PF00067">
    <property type="entry name" value="p450"/>
    <property type="match status" value="1"/>
</dbReference>
<dbReference type="GO" id="GO:0004497">
    <property type="term" value="F:monooxygenase activity"/>
    <property type="evidence" value="ECO:0007669"/>
    <property type="project" value="InterPro"/>
</dbReference>
<dbReference type="SUPFAM" id="SSF48264">
    <property type="entry name" value="Cytochrome P450"/>
    <property type="match status" value="1"/>
</dbReference>
<dbReference type="GO" id="GO:0016705">
    <property type="term" value="F:oxidoreductase activity, acting on paired donors, with incorporation or reduction of molecular oxygen"/>
    <property type="evidence" value="ECO:0007669"/>
    <property type="project" value="InterPro"/>
</dbReference>
<dbReference type="OrthoDB" id="10029320at2759"/>
<reference evidence="1 2" key="2">
    <citation type="journal article" date="2021" name="Curr. Genet.">
        <title>Genetic response to nitrogen starvation in the aggressive Eucalyptus foliar pathogen Teratosphaeria destructans.</title>
        <authorList>
            <person name="Havenga M."/>
            <person name="Wingfield B.D."/>
            <person name="Wingfield M.J."/>
            <person name="Dreyer L.L."/>
            <person name="Roets F."/>
            <person name="Aylward J."/>
        </authorList>
    </citation>
    <scope>NUCLEOTIDE SEQUENCE [LARGE SCALE GENOMIC DNA]</scope>
    <source>
        <strain evidence="1">CMW44962</strain>
    </source>
</reference>
<organism evidence="1 2">
    <name type="scientific">Teratosphaeria destructans</name>
    <dbReference type="NCBI Taxonomy" id="418781"/>
    <lineage>
        <taxon>Eukaryota</taxon>
        <taxon>Fungi</taxon>
        <taxon>Dikarya</taxon>
        <taxon>Ascomycota</taxon>
        <taxon>Pezizomycotina</taxon>
        <taxon>Dothideomycetes</taxon>
        <taxon>Dothideomycetidae</taxon>
        <taxon>Mycosphaerellales</taxon>
        <taxon>Teratosphaeriaceae</taxon>
        <taxon>Teratosphaeria</taxon>
    </lineage>
</organism>
<dbReference type="AlphaFoldDB" id="A0A9W7W2X9"/>
<proteinExistence type="predicted"/>
<evidence type="ECO:0000313" key="2">
    <source>
        <dbReference type="Proteomes" id="UP001138500"/>
    </source>
</evidence>
<name>A0A9W7W2X9_9PEZI</name>
<protein>
    <submittedName>
        <fullName evidence="1">Cytochrome-P450</fullName>
    </submittedName>
</protein>
<dbReference type="GO" id="GO:0005506">
    <property type="term" value="F:iron ion binding"/>
    <property type="evidence" value="ECO:0007669"/>
    <property type="project" value="InterPro"/>
</dbReference>
<sequence length="110" mass="12185">RFLPADPAYGVPEHGFRPFELGPRNCIGQELALIEARVVLALTARRFEVRPAYGRLAELAGDGSYYARDEAWRVGRQDVDGEEAYAVLIGTAKPREGMPVVVREVGVTRE</sequence>
<dbReference type="InterPro" id="IPR001128">
    <property type="entry name" value="Cyt_P450"/>
</dbReference>
<evidence type="ECO:0000313" key="1">
    <source>
        <dbReference type="EMBL" id="KAH9827875.1"/>
    </source>
</evidence>
<dbReference type="GO" id="GO:0020037">
    <property type="term" value="F:heme binding"/>
    <property type="evidence" value="ECO:0007669"/>
    <property type="project" value="InterPro"/>
</dbReference>
<reference evidence="1 2" key="1">
    <citation type="journal article" date="2018" name="IMA Fungus">
        <title>IMA Genome-F 10: Nine draft genome sequences of Claviceps purpurea s.lat., including C. arundinis, C. humidiphila, and C. cf. spartinae, pseudomolecules for the pitch canker pathogen Fusarium circinatum, draft genome of Davidsoniella eucalypti, Grosmannia galeiformis, Quambalaria eucalypti, and Teratosphaeria destructans.</title>
        <authorList>
            <person name="Wingfield B.D."/>
            <person name="Liu M."/>
            <person name="Nguyen H.D."/>
            <person name="Lane F.A."/>
            <person name="Morgan S.W."/>
            <person name="De Vos L."/>
            <person name="Wilken P.M."/>
            <person name="Duong T.A."/>
            <person name="Aylward J."/>
            <person name="Coetzee M.P."/>
            <person name="Dadej K."/>
            <person name="De Beer Z.W."/>
            <person name="Findlay W."/>
            <person name="Havenga M."/>
            <person name="Kolarik M."/>
            <person name="Menzies J.G."/>
            <person name="Naidoo K."/>
            <person name="Pochopski O."/>
            <person name="Shoukouhi P."/>
            <person name="Santana Q.C."/>
            <person name="Seifert K.A."/>
            <person name="Soal N."/>
            <person name="Steenkamp E.T."/>
            <person name="Tatham C.T."/>
            <person name="van der Nest M.A."/>
            <person name="Wingfield M.J."/>
        </authorList>
    </citation>
    <scope>NUCLEOTIDE SEQUENCE [LARGE SCALE GENOMIC DNA]</scope>
    <source>
        <strain evidence="1">CMW44962</strain>
    </source>
</reference>
<keyword evidence="2" id="KW-1185">Reference proteome</keyword>
<dbReference type="EMBL" id="RIBY02001848">
    <property type="protein sequence ID" value="KAH9827875.1"/>
    <property type="molecule type" value="Genomic_DNA"/>
</dbReference>
<gene>
    <name evidence="1" type="ORF">Tdes44962_MAKER09586</name>
</gene>